<dbReference type="RefSeq" id="WP_348390584.1">
    <property type="nucleotide sequence ID" value="NZ_CP134145.1"/>
</dbReference>
<protein>
    <submittedName>
        <fullName evidence="6">Tyrosine-type recombinase/integrase</fullName>
    </submittedName>
</protein>
<dbReference type="InterPro" id="IPR050808">
    <property type="entry name" value="Phage_Integrase"/>
</dbReference>
<dbReference type="Proteomes" id="UP001258994">
    <property type="component" value="Chromosome"/>
</dbReference>
<dbReference type="Gene3D" id="1.10.443.10">
    <property type="entry name" value="Intergrase catalytic core"/>
    <property type="match status" value="1"/>
</dbReference>
<keyword evidence="3" id="KW-0238">DNA-binding</keyword>
<keyword evidence="4" id="KW-0233">DNA recombination</keyword>
<name>A0ABY9TUJ9_9GAMM</name>
<dbReference type="PANTHER" id="PTHR30629:SF2">
    <property type="entry name" value="PROPHAGE INTEGRASE INTS-RELATED"/>
    <property type="match status" value="1"/>
</dbReference>
<keyword evidence="7" id="KW-1185">Reference proteome</keyword>
<feature type="domain" description="Tyr recombinase" evidence="5">
    <location>
        <begin position="225"/>
        <end position="405"/>
    </location>
</feature>
<dbReference type="InterPro" id="IPR025166">
    <property type="entry name" value="Integrase_DNA_bind_dom"/>
</dbReference>
<gene>
    <name evidence="6" type="ORF">RGQ13_15155</name>
</gene>
<dbReference type="Gene3D" id="1.10.150.130">
    <property type="match status" value="1"/>
</dbReference>
<dbReference type="InterPro" id="IPR013762">
    <property type="entry name" value="Integrase-like_cat_sf"/>
</dbReference>
<dbReference type="PANTHER" id="PTHR30629">
    <property type="entry name" value="PROPHAGE INTEGRASE"/>
    <property type="match status" value="1"/>
</dbReference>
<dbReference type="Pfam" id="PF13356">
    <property type="entry name" value="Arm-DNA-bind_3"/>
    <property type="match status" value="1"/>
</dbReference>
<evidence type="ECO:0000313" key="6">
    <source>
        <dbReference type="EMBL" id="WNC71450.1"/>
    </source>
</evidence>
<organism evidence="6 7">
    <name type="scientific">Thalassotalea psychrophila</name>
    <dbReference type="NCBI Taxonomy" id="3065647"/>
    <lineage>
        <taxon>Bacteria</taxon>
        <taxon>Pseudomonadati</taxon>
        <taxon>Pseudomonadota</taxon>
        <taxon>Gammaproteobacteria</taxon>
        <taxon>Alteromonadales</taxon>
        <taxon>Colwelliaceae</taxon>
        <taxon>Thalassotalea</taxon>
    </lineage>
</organism>
<dbReference type="CDD" id="cd00801">
    <property type="entry name" value="INT_P4_C"/>
    <property type="match status" value="1"/>
</dbReference>
<proteinExistence type="inferred from homology"/>
<evidence type="ECO:0000313" key="7">
    <source>
        <dbReference type="Proteomes" id="UP001258994"/>
    </source>
</evidence>
<evidence type="ECO:0000256" key="2">
    <source>
        <dbReference type="ARBA" id="ARBA00022908"/>
    </source>
</evidence>
<dbReference type="SUPFAM" id="SSF56349">
    <property type="entry name" value="DNA breaking-rejoining enzymes"/>
    <property type="match status" value="1"/>
</dbReference>
<sequence length="424" mass="48104">MAENNTNRKPLSALAVKNVKSGFLSDTPPNGGLRIIVNKSGSKSWTYRYRMDSKLKQIKLGNYPSVDLKEARMLLAEKKKLRTVENKDPLEERKKQRAQRKAEQEEKAKLAFTVEQMCELYLTRHVEKKRTTKGADETRRTLNNDAVAVLGHLPAADVTHRMAYNMIDAIVERGASVQAGNVLREFLAAYNYSMGKGLFDDDFVNPCLQAKSNFKLQKVKLTNTRGKRVLNDGELSTLLNWLPDSKFTKGQKGVLMMTLLTGCRTGEACTLKWSSLDYDKGIWHLAETKTGVERSVQLSTQAIQFLKGIDKGSSEYVFTQRLGKPVEQKKITEQMWRMRKDGTDLKINRWTPHDLRRTVRTSLSKLKCPSDIAEAILGHTKGGVQGVYDLYTYEAECKEWLQVWCDYLDTLKAVKNVVPMLALA</sequence>
<accession>A0ABY9TUJ9</accession>
<dbReference type="InterPro" id="IPR010998">
    <property type="entry name" value="Integrase_recombinase_N"/>
</dbReference>
<comment type="similarity">
    <text evidence="1">Belongs to the 'phage' integrase family.</text>
</comment>
<evidence type="ECO:0000256" key="4">
    <source>
        <dbReference type="ARBA" id="ARBA00023172"/>
    </source>
</evidence>
<evidence type="ECO:0000259" key="5">
    <source>
        <dbReference type="PROSITE" id="PS51898"/>
    </source>
</evidence>
<evidence type="ECO:0000256" key="1">
    <source>
        <dbReference type="ARBA" id="ARBA00008857"/>
    </source>
</evidence>
<dbReference type="EMBL" id="CP134145">
    <property type="protein sequence ID" value="WNC71450.1"/>
    <property type="molecule type" value="Genomic_DNA"/>
</dbReference>
<dbReference type="PROSITE" id="PS51898">
    <property type="entry name" value="TYR_RECOMBINASE"/>
    <property type="match status" value="1"/>
</dbReference>
<dbReference type="Gene3D" id="3.30.160.390">
    <property type="entry name" value="Integrase, DNA-binding domain"/>
    <property type="match status" value="1"/>
</dbReference>
<reference evidence="7" key="1">
    <citation type="submission" date="2023-09" db="EMBL/GenBank/DDBJ databases">
        <authorList>
            <person name="Li S."/>
            <person name="Li X."/>
            <person name="Zhang C."/>
            <person name="Zhao Z."/>
        </authorList>
    </citation>
    <scope>NUCLEOTIDE SEQUENCE [LARGE SCALE GENOMIC DNA]</scope>
    <source>
        <strain evidence="7">SQ149</strain>
    </source>
</reference>
<dbReference type="Pfam" id="PF00589">
    <property type="entry name" value="Phage_integrase"/>
    <property type="match status" value="1"/>
</dbReference>
<dbReference type="InterPro" id="IPR002104">
    <property type="entry name" value="Integrase_catalytic"/>
</dbReference>
<dbReference type="InterPro" id="IPR038488">
    <property type="entry name" value="Integrase_DNA-bd_sf"/>
</dbReference>
<dbReference type="InterPro" id="IPR011010">
    <property type="entry name" value="DNA_brk_join_enz"/>
</dbReference>
<evidence type="ECO:0000256" key="3">
    <source>
        <dbReference type="ARBA" id="ARBA00023125"/>
    </source>
</evidence>
<keyword evidence="2" id="KW-0229">DNA integration</keyword>